<dbReference type="EMBL" id="WMJY01000043">
    <property type="protein sequence ID" value="MTH30839.1"/>
    <property type="molecule type" value="Genomic_DNA"/>
</dbReference>
<accession>A0A7K1GQQ1</accession>
<reference evidence="1 2" key="1">
    <citation type="journal article" date="2006" name="Int. J. Syst. Evol. Microbiol.">
        <title>Myroides pelagicus sp. nov., isolated from seawater in Thailand.</title>
        <authorList>
            <person name="Yoon J."/>
            <person name="Maneerat S."/>
            <person name="Kawai F."/>
            <person name="Yokota A."/>
        </authorList>
    </citation>
    <scope>NUCLEOTIDE SEQUENCE [LARGE SCALE GENOMIC DNA]</scope>
    <source>
        <strain evidence="1 2">SM1T</strain>
    </source>
</reference>
<gene>
    <name evidence="1" type="ORF">GJV77_13195</name>
</gene>
<proteinExistence type="predicted"/>
<organism evidence="1 2">
    <name type="scientific">Myroides pelagicus</name>
    <dbReference type="NCBI Taxonomy" id="270914"/>
    <lineage>
        <taxon>Bacteria</taxon>
        <taxon>Pseudomonadati</taxon>
        <taxon>Bacteroidota</taxon>
        <taxon>Flavobacteriia</taxon>
        <taxon>Flavobacteriales</taxon>
        <taxon>Flavobacteriaceae</taxon>
        <taxon>Myroides</taxon>
    </lineage>
</organism>
<dbReference type="Proteomes" id="UP000488936">
    <property type="component" value="Unassembled WGS sequence"/>
</dbReference>
<dbReference type="InterPro" id="IPR025368">
    <property type="entry name" value="DUF4272"/>
</dbReference>
<keyword evidence="2" id="KW-1185">Reference proteome</keyword>
<comment type="caution">
    <text evidence="1">The sequence shown here is derived from an EMBL/GenBank/DDBJ whole genome shotgun (WGS) entry which is preliminary data.</text>
</comment>
<evidence type="ECO:0000313" key="1">
    <source>
        <dbReference type="EMBL" id="MTH30839.1"/>
    </source>
</evidence>
<dbReference type="Pfam" id="PF14094">
    <property type="entry name" value="DUF4272"/>
    <property type="match status" value="1"/>
</dbReference>
<evidence type="ECO:0000313" key="2">
    <source>
        <dbReference type="Proteomes" id="UP000488936"/>
    </source>
</evidence>
<name>A0A7K1GQQ1_9FLAO</name>
<dbReference type="AlphaFoldDB" id="A0A7K1GQQ1"/>
<protein>
    <submittedName>
        <fullName evidence="1">DUF4272 domain-containing protein</fullName>
    </submittedName>
</protein>
<sequence>MTLNQETRLAVKEENLAKLAKLPYRYIDWLPIHDETNMRELQSLIDRMSVMNALINISFGAPTDYIKSWIAQEGYTHALSTWEKDILEKANDDLTEYETNSLRWYLEGLWALMWAAKMTDILDETQWIPDTMASLLPNLAEEEENDKLSLLSDMRSVRDIYTMMDYYYRLHWYCVDERIKGQEALINEGIVYERRRALEWLLDDESDWDEIEMST</sequence>